<dbReference type="EMBL" id="CP059735">
    <property type="protein sequence ID" value="WDD99757.1"/>
    <property type="molecule type" value="Genomic_DNA"/>
</dbReference>
<dbReference type="AlphaFoldDB" id="A0AAF0C3P3"/>
<evidence type="ECO:0000313" key="2">
    <source>
        <dbReference type="EMBL" id="WDD99757.1"/>
    </source>
</evidence>
<feature type="domain" description="Metallo-beta-lactamase" evidence="1">
    <location>
        <begin position="59"/>
        <end position="236"/>
    </location>
</feature>
<name>A0AAF0C3P3_9GAMM</name>
<gene>
    <name evidence="2" type="ORF">SG35_003550</name>
</gene>
<dbReference type="CDD" id="cd07715">
    <property type="entry name" value="TaR3-like_MBL-fold"/>
    <property type="match status" value="1"/>
</dbReference>
<dbReference type="KEGG" id="tact:SG35_003550"/>
<evidence type="ECO:0000313" key="3">
    <source>
        <dbReference type="Proteomes" id="UP000032568"/>
    </source>
</evidence>
<dbReference type="InterPro" id="IPR001279">
    <property type="entry name" value="Metallo-B-lactamas"/>
</dbReference>
<dbReference type="Gene3D" id="3.60.15.10">
    <property type="entry name" value="Ribonuclease Z/Hydroxyacylglutathione hydrolase-like"/>
    <property type="match status" value="1"/>
</dbReference>
<accession>A0AAF0C3P3</accession>
<protein>
    <submittedName>
        <fullName evidence="2">MBL fold metallo-hydrolase</fullName>
    </submittedName>
</protein>
<evidence type="ECO:0000259" key="1">
    <source>
        <dbReference type="Pfam" id="PF12706"/>
    </source>
</evidence>
<dbReference type="PANTHER" id="PTHR42663:SF4">
    <property type="entry name" value="SLL1036 PROTEIN"/>
    <property type="match status" value="1"/>
</dbReference>
<keyword evidence="3" id="KW-1185">Reference proteome</keyword>
<proteinExistence type="predicted"/>
<organism evidence="2 3">
    <name type="scientific">Thalassomonas actiniarum</name>
    <dbReference type="NCBI Taxonomy" id="485447"/>
    <lineage>
        <taxon>Bacteria</taxon>
        <taxon>Pseudomonadati</taxon>
        <taxon>Pseudomonadota</taxon>
        <taxon>Gammaproteobacteria</taxon>
        <taxon>Alteromonadales</taxon>
        <taxon>Colwelliaceae</taxon>
        <taxon>Thalassomonas</taxon>
    </lineage>
</organism>
<dbReference type="Proteomes" id="UP000032568">
    <property type="component" value="Chromosome"/>
</dbReference>
<reference evidence="2 3" key="1">
    <citation type="journal article" date="2015" name="Genome Announc.">
        <title>Draft Genome Sequences of Marine Isolates of Thalassomonas viridans and Thalassomonas actiniarum.</title>
        <authorList>
            <person name="Olonade I."/>
            <person name="van Zyl L.J."/>
            <person name="Trindade M."/>
        </authorList>
    </citation>
    <scope>NUCLEOTIDE SEQUENCE [LARGE SCALE GENOMIC DNA]</scope>
    <source>
        <strain evidence="2 3">A5K-106</strain>
    </source>
</reference>
<sequence>MILTFYGVRGSVPAPGSHTVKYGGNTPCIHLDTGADFHLVLDSGTGIIELGEQLVKDHKPIYLLLSHNHWDHIQGFPFFKPAYQKNRQIHILPGLTRPMQPRAILNQMTGSLFPVPSGQLGADIKVMASPAPHIPISIGELTITRRILNHPGGGSAYLIDNQQHRFAYITDNELFPPGPVNTSLEQWQEFTRELDLLIHDAQYFPDDFPAKSGWGHTCYESVIELAIAAGVRHLCLFSHDHRRSDDEIEQMLARVSSEIRRQKAPLEAFAAREQNSFILGKHG</sequence>
<dbReference type="PANTHER" id="PTHR42663">
    <property type="entry name" value="HYDROLASE C777.06C-RELATED-RELATED"/>
    <property type="match status" value="1"/>
</dbReference>
<reference evidence="2 3" key="2">
    <citation type="journal article" date="2022" name="Mar. Drugs">
        <title>Bioassay-Guided Fractionation Leads to the Detection of Cholic Acid Generated by the Rare Thalassomonas sp.</title>
        <authorList>
            <person name="Pheiffer F."/>
            <person name="Schneider Y.K."/>
            <person name="Hansen E.H."/>
            <person name="Andersen J.H."/>
            <person name="Isaksson J."/>
            <person name="Busche T."/>
            <person name="R C."/>
            <person name="Kalinowski J."/>
            <person name="Zyl L.V."/>
            <person name="Trindade M."/>
        </authorList>
    </citation>
    <scope>NUCLEOTIDE SEQUENCE [LARGE SCALE GENOMIC DNA]</scope>
    <source>
        <strain evidence="2 3">A5K-106</strain>
    </source>
</reference>
<dbReference type="InterPro" id="IPR036866">
    <property type="entry name" value="RibonucZ/Hydroxyglut_hydro"/>
</dbReference>
<dbReference type="Pfam" id="PF12706">
    <property type="entry name" value="Lactamase_B_2"/>
    <property type="match status" value="1"/>
</dbReference>
<dbReference type="SUPFAM" id="SSF56281">
    <property type="entry name" value="Metallo-hydrolase/oxidoreductase"/>
    <property type="match status" value="1"/>
</dbReference>